<comment type="caution">
    <text evidence="2">The sequence shown here is derived from an EMBL/GenBank/DDBJ whole genome shotgun (WGS) entry which is preliminary data.</text>
</comment>
<dbReference type="EC" id="3.1.26.4" evidence="2"/>
<dbReference type="InterPro" id="IPR036397">
    <property type="entry name" value="RNaseH_sf"/>
</dbReference>
<dbReference type="PANTHER" id="PTHR46387">
    <property type="entry name" value="POLYNUCLEOTIDYL TRANSFERASE, RIBONUCLEASE H-LIKE SUPERFAMILY PROTEIN"/>
    <property type="match status" value="1"/>
</dbReference>
<name>A0ABS2Q479_9BACL</name>
<evidence type="ECO:0000313" key="2">
    <source>
        <dbReference type="EMBL" id="MBM7646297.1"/>
    </source>
</evidence>
<dbReference type="SUPFAM" id="SSF53098">
    <property type="entry name" value="Ribonuclease H-like"/>
    <property type="match status" value="1"/>
</dbReference>
<dbReference type="GO" id="GO:0004523">
    <property type="term" value="F:RNA-DNA hybrid ribonuclease activity"/>
    <property type="evidence" value="ECO:0007669"/>
    <property type="project" value="UniProtKB-EC"/>
</dbReference>
<dbReference type="PROSITE" id="PS50879">
    <property type="entry name" value="RNASE_H_1"/>
    <property type="match status" value="1"/>
</dbReference>
<dbReference type="NCBIfam" id="NF005822">
    <property type="entry name" value="PRK07708.1"/>
    <property type="match status" value="1"/>
</dbReference>
<accession>A0ABS2Q479</accession>
<sequence length="217" mass="24819">MNVRMELTYKTPKGIEAEFSSNEMNIEEALLIAEDVQKTGRAKHLTFIDENARSWTIKELKKFAEGIQTEPYHVSVYFDGGFNRETRKSGLGCAVYYEQNGKTYRVRKNALVDELESNNEAEYAALDLALKELERLGVHHLPVRVIGDSQVVIHQLNGEWPCYEESLSRWADRIESRMEKLGITPDYQSVSRKENREADQLASQALKGTDIMSTIDI</sequence>
<organism evidence="2 3">
    <name type="scientific">Scopulibacillus daqui</name>
    <dbReference type="NCBI Taxonomy" id="1469162"/>
    <lineage>
        <taxon>Bacteria</taxon>
        <taxon>Bacillati</taxon>
        <taxon>Bacillota</taxon>
        <taxon>Bacilli</taxon>
        <taxon>Bacillales</taxon>
        <taxon>Sporolactobacillaceae</taxon>
        <taxon>Scopulibacillus</taxon>
    </lineage>
</organism>
<dbReference type="Pfam" id="PF13456">
    <property type="entry name" value="RVT_3"/>
    <property type="match status" value="1"/>
</dbReference>
<feature type="domain" description="RNase H type-1" evidence="1">
    <location>
        <begin position="70"/>
        <end position="207"/>
    </location>
</feature>
<keyword evidence="2" id="KW-0378">Hydrolase</keyword>
<keyword evidence="3" id="KW-1185">Reference proteome</keyword>
<dbReference type="RefSeq" id="WP_205004178.1">
    <property type="nucleotide sequence ID" value="NZ_JAFBER010000018.1"/>
</dbReference>
<dbReference type="InterPro" id="IPR012337">
    <property type="entry name" value="RNaseH-like_sf"/>
</dbReference>
<protein>
    <submittedName>
        <fullName evidence="2">Ribonuclease HI</fullName>
        <ecNumber evidence="2">3.1.26.4</ecNumber>
    </submittedName>
</protein>
<proteinExistence type="predicted"/>
<reference evidence="2 3" key="1">
    <citation type="submission" date="2021-01" db="EMBL/GenBank/DDBJ databases">
        <title>Genomic Encyclopedia of Type Strains, Phase IV (KMG-IV): sequencing the most valuable type-strain genomes for metagenomic binning, comparative biology and taxonomic classification.</title>
        <authorList>
            <person name="Goeker M."/>
        </authorList>
    </citation>
    <scope>NUCLEOTIDE SEQUENCE [LARGE SCALE GENOMIC DNA]</scope>
    <source>
        <strain evidence="2 3">DSM 28236</strain>
    </source>
</reference>
<evidence type="ECO:0000259" key="1">
    <source>
        <dbReference type="PROSITE" id="PS50879"/>
    </source>
</evidence>
<dbReference type="PANTHER" id="PTHR46387:SF2">
    <property type="entry name" value="RIBONUCLEASE HI"/>
    <property type="match status" value="1"/>
</dbReference>
<dbReference type="EMBL" id="JAFBER010000018">
    <property type="protein sequence ID" value="MBM7646297.1"/>
    <property type="molecule type" value="Genomic_DNA"/>
</dbReference>
<dbReference type="CDD" id="cd09279">
    <property type="entry name" value="RNase_HI_like"/>
    <property type="match status" value="1"/>
</dbReference>
<evidence type="ECO:0000313" key="3">
    <source>
        <dbReference type="Proteomes" id="UP000808914"/>
    </source>
</evidence>
<gene>
    <name evidence="2" type="ORF">JOD45_002525</name>
</gene>
<dbReference type="InterPro" id="IPR002156">
    <property type="entry name" value="RNaseH_domain"/>
</dbReference>
<dbReference type="Proteomes" id="UP000808914">
    <property type="component" value="Unassembled WGS sequence"/>
</dbReference>
<dbReference type="Gene3D" id="3.30.420.10">
    <property type="entry name" value="Ribonuclease H-like superfamily/Ribonuclease H"/>
    <property type="match status" value="1"/>
</dbReference>